<dbReference type="OrthoDB" id="9811483at2"/>
<evidence type="ECO:0000256" key="3">
    <source>
        <dbReference type="ARBA" id="ARBA00022989"/>
    </source>
</evidence>
<dbReference type="NCBIfam" id="TIGR03061">
    <property type="entry name" value="pip_yhgE_Nterm"/>
    <property type="match status" value="1"/>
</dbReference>
<proteinExistence type="predicted"/>
<name>A0A0X2NNW3_9CORY</name>
<feature type="transmembrane region" description="Helical" evidence="5">
    <location>
        <begin position="441"/>
        <end position="461"/>
    </location>
</feature>
<dbReference type="InterPro" id="IPR017500">
    <property type="entry name" value="Phage_infect_YhgE_N"/>
</dbReference>
<evidence type="ECO:0000256" key="2">
    <source>
        <dbReference type="ARBA" id="ARBA00022692"/>
    </source>
</evidence>
<dbReference type="GO" id="GO:0140359">
    <property type="term" value="F:ABC-type transporter activity"/>
    <property type="evidence" value="ECO:0007669"/>
    <property type="project" value="InterPro"/>
</dbReference>
<reference evidence="8" key="1">
    <citation type="submission" date="2015-11" db="EMBL/GenBank/DDBJ databases">
        <authorList>
            <person name="Dugat-Bony E."/>
        </authorList>
    </citation>
    <scope>NUCLEOTIDE SEQUENCE [LARGE SCALE GENOMIC DNA]</scope>
    <source>
        <strain evidence="8">Mu292</strain>
    </source>
</reference>
<organism evidence="7 8">
    <name type="scientific">Corynebacterium variabile</name>
    <dbReference type="NCBI Taxonomy" id="1727"/>
    <lineage>
        <taxon>Bacteria</taxon>
        <taxon>Bacillati</taxon>
        <taxon>Actinomycetota</taxon>
        <taxon>Actinomycetes</taxon>
        <taxon>Mycobacteriales</taxon>
        <taxon>Corynebacteriaceae</taxon>
        <taxon>Corynebacterium</taxon>
    </lineage>
</organism>
<dbReference type="AlphaFoldDB" id="A0A0X2NNW3"/>
<dbReference type="NCBIfam" id="TIGR03062">
    <property type="entry name" value="pip_yhgE_Cterm"/>
    <property type="match status" value="1"/>
</dbReference>
<protein>
    <submittedName>
        <fullName evidence="7">YhgE/Pip N-terminal domain/YhgE/Pip C-terminal domain</fullName>
    </submittedName>
</protein>
<feature type="domain" description="ABC-2 type transporter transmembrane" evidence="6">
    <location>
        <begin position="402"/>
        <end position="617"/>
    </location>
</feature>
<dbReference type="InterPro" id="IPR017501">
    <property type="entry name" value="Phage_infect_YhgE_C"/>
</dbReference>
<keyword evidence="2 5" id="KW-0812">Transmembrane</keyword>
<feature type="transmembrane region" description="Helical" evidence="5">
    <location>
        <begin position="23"/>
        <end position="44"/>
    </location>
</feature>
<feature type="transmembrane region" description="Helical" evidence="5">
    <location>
        <begin position="513"/>
        <end position="537"/>
    </location>
</feature>
<dbReference type="NCBIfam" id="TIGR03057">
    <property type="entry name" value="xxxLxxG_by_4"/>
    <property type="match status" value="3"/>
</dbReference>
<dbReference type="InterPro" id="IPR023908">
    <property type="entry name" value="xxxLxxG_rpt"/>
</dbReference>
<evidence type="ECO:0000256" key="1">
    <source>
        <dbReference type="ARBA" id="ARBA00004141"/>
    </source>
</evidence>
<evidence type="ECO:0000256" key="5">
    <source>
        <dbReference type="SAM" id="Phobius"/>
    </source>
</evidence>
<keyword evidence="3 5" id="KW-1133">Transmembrane helix</keyword>
<dbReference type="Gene3D" id="3.40.1710.10">
    <property type="entry name" value="abc type-2 transporter like domain"/>
    <property type="match status" value="1"/>
</dbReference>
<dbReference type="InterPro" id="IPR013525">
    <property type="entry name" value="ABC2_TM"/>
</dbReference>
<feature type="transmembrane region" description="Helical" evidence="5">
    <location>
        <begin position="598"/>
        <end position="620"/>
    </location>
</feature>
<evidence type="ECO:0000259" key="6">
    <source>
        <dbReference type="Pfam" id="PF12698"/>
    </source>
</evidence>
<dbReference type="RefSeq" id="WP_073884647.1">
    <property type="nucleotide sequence ID" value="NZ_FAUH01000019.1"/>
</dbReference>
<evidence type="ECO:0000256" key="4">
    <source>
        <dbReference type="ARBA" id="ARBA00023136"/>
    </source>
</evidence>
<evidence type="ECO:0000313" key="7">
    <source>
        <dbReference type="EMBL" id="CUU67174.1"/>
    </source>
</evidence>
<dbReference type="PANTHER" id="PTHR43077:SF5">
    <property type="entry name" value="PHAGE INFECTION PROTEIN"/>
    <property type="match status" value="1"/>
</dbReference>
<dbReference type="SUPFAM" id="SSF58104">
    <property type="entry name" value="Methyl-accepting chemotaxis protein (MCP) signaling domain"/>
    <property type="match status" value="1"/>
</dbReference>
<feature type="domain" description="ABC-2 type transporter transmembrane" evidence="6">
    <location>
        <begin position="24"/>
        <end position="164"/>
    </location>
</feature>
<dbReference type="Proteomes" id="UP000182498">
    <property type="component" value="Unassembled WGS sequence"/>
</dbReference>
<accession>A0A0X2NNW3</accession>
<evidence type="ECO:0000313" key="8">
    <source>
        <dbReference type="Proteomes" id="UP000182498"/>
    </source>
</evidence>
<gene>
    <name evidence="7" type="ORF">CVAR292_02532</name>
</gene>
<dbReference type="Pfam" id="PF12698">
    <property type="entry name" value="ABC2_membrane_3"/>
    <property type="match status" value="2"/>
</dbReference>
<dbReference type="GO" id="GO:0016020">
    <property type="term" value="C:membrane"/>
    <property type="evidence" value="ECO:0007669"/>
    <property type="project" value="UniProtKB-SubCell"/>
</dbReference>
<feature type="transmembrane region" description="Helical" evidence="5">
    <location>
        <begin position="482"/>
        <end position="507"/>
    </location>
</feature>
<sequence length="637" mass="67452">MPIAGFHVANELRRFKRARLTRLTIIALILIPLLYSALYLWAFWNPLNKTDALPVALVNSDQGAELNGEETRAGDQVVQGLRDNDQINWTEVSSEEAEQGVKDGKYYFSLELPENFSEAVTSAAGTDAEKARLITHYNDANGYLSTIIGENVMREVLNTVGTTISAEAVDKVLVGVLDAGDGMSQAADGAGQLADGTGQLVDQLPQLTDGMDQLKDGSSTLAAGTGELNTQVQQLSQLVDGTQRLGDGASELSAGVSQLTGQLGQVTTVQGDSASKLRGYAEQLRSLNLPGTAGIISQVEGTASSLETEGLGPQSSTASDLQRLDDGASQLAYQLSDPSAEYRAAVDRLPQLIDGVGRLDDGAKQLDDGLGQAQAQLPTLVDGASQLDDGANELHDRMTDGIKQIPTWNEGQRVQAATNIGGPVALASQDDVEVSSFGTGLSPFFISLALFIGGIVIFQIFKPLQQRAIAAGVGSLRAAFDGYLPVALLALCQALVMVAVCTLAVGLRPANVLGFTLVAMLVSLVFIAMNHALVSLLGSGPGRVGALITLMVMMVTSGGIYPVQTQNGLIEALHPFNPMTYAVNALRQMLYGFHDERLWTALIVLVATLVVALLISTLAARMQRSWSMKRLHPVLPN</sequence>
<feature type="transmembrane region" description="Helical" evidence="5">
    <location>
        <begin position="544"/>
        <end position="563"/>
    </location>
</feature>
<keyword evidence="4 5" id="KW-0472">Membrane</keyword>
<keyword evidence="8" id="KW-1185">Reference proteome</keyword>
<dbReference type="InterPro" id="IPR051328">
    <property type="entry name" value="T7SS_ABC-Transporter"/>
</dbReference>
<dbReference type="PANTHER" id="PTHR43077">
    <property type="entry name" value="TRANSPORT PERMEASE YVFS-RELATED"/>
    <property type="match status" value="1"/>
</dbReference>
<comment type="subcellular location">
    <subcellularLocation>
        <location evidence="1">Membrane</location>
        <topology evidence="1">Multi-pass membrane protein</topology>
    </subcellularLocation>
</comment>
<dbReference type="EMBL" id="FAUH01000019">
    <property type="protein sequence ID" value="CUU67174.1"/>
    <property type="molecule type" value="Genomic_DNA"/>
</dbReference>